<sequence length="821" mass="92924">MKSSTNCGHKSQLCTHDTIEKSFLRMPPQSIGLSNWSDRIRHARYWRNEVKKSLGEPLNNLQVVSNSDGDFVMALGNLPGDSNSQTLMTAKIPLHSEAQTTTTLELQPLTMLDAQESKSNEPSAEIALFYERLRGQVVNGISGYSLHNTGAILLSSFSKLQIYKRGNLATVAEWFNGTILNANFSMVSAEYISFCSNGQLYVDRSNQKVFASVFCPGITNGVASFIAQEELERFDGYWWSPQRLELLYERVDETKVTKLAFECPGKPPSTEPIHYPLVGTENARSTLRMVVFDSSNNTSTDKRLAFDLNDHVPWQEYLVRAGWTDDGNNVYAQFMDRLQNKMAILLISREAFVSDEEIVSKDSNSLIRVVYQEDSTIWLNSHNLTRFIKPTINSNVLPFIYGSEKHSQCHLFLRNYVLASSMDSTSEDIHLTTGDWSVIKDGPLVVDTSRELIYFLANRVSPLIISLCVTSYKRLTECRVLTPDDLCYKFERGQSSLNINPEIGFVCWLSSITNLPECRFYRLVHNSAFDLPEAVFQYNVNVKDSAITPESPLQPSVSLTNLFRSRFFEYRSQNSGEMHYALLLWPNDIWTYDRKYPLILHVYAGPGVQLVRNNWQIVAQFLKFITAGYAVLIIDGRGSSNRGLNFESHIKDRMGSVEVSDQVEGLLYVARESQLIDLSRVGCSGWSYGGYMALLLIINHPEIFRASCAGGAVVDWTLYDTCYTERYMSTVEKNSTGYKESCILGRIGKLPDEEGRLLVVHGLIDENVHFAHTEKLINSLITAGKPFQQLIFPSERHGVRNAEAVEFFHASMISFFEKALR</sequence>
<dbReference type="InterPro" id="IPR029058">
    <property type="entry name" value="AB_hydrolase_fold"/>
</dbReference>
<dbReference type="GO" id="GO:0008236">
    <property type="term" value="F:serine-type peptidase activity"/>
    <property type="evidence" value="ECO:0007669"/>
    <property type="project" value="InterPro"/>
</dbReference>
<evidence type="ECO:0000259" key="1">
    <source>
        <dbReference type="Pfam" id="PF00326"/>
    </source>
</evidence>
<evidence type="ECO:0000313" key="3">
    <source>
        <dbReference type="Proteomes" id="UP000887540"/>
    </source>
</evidence>
<evidence type="ECO:0000259" key="2">
    <source>
        <dbReference type="Pfam" id="PF00930"/>
    </source>
</evidence>
<protein>
    <submittedName>
        <fullName evidence="4">Dipeptidyl peptidase 9</fullName>
    </submittedName>
</protein>
<dbReference type="GO" id="GO:0006508">
    <property type="term" value="P:proteolysis"/>
    <property type="evidence" value="ECO:0007669"/>
    <property type="project" value="InterPro"/>
</dbReference>
<dbReference type="SUPFAM" id="SSF82171">
    <property type="entry name" value="DPP6 N-terminal domain-like"/>
    <property type="match status" value="1"/>
</dbReference>
<proteinExistence type="predicted"/>
<evidence type="ECO:0000313" key="4">
    <source>
        <dbReference type="WBParaSite" id="ACRNAN_Path_1095.g4182.t1"/>
    </source>
</evidence>
<organism evidence="3 4">
    <name type="scientific">Acrobeloides nanus</name>
    <dbReference type="NCBI Taxonomy" id="290746"/>
    <lineage>
        <taxon>Eukaryota</taxon>
        <taxon>Metazoa</taxon>
        <taxon>Ecdysozoa</taxon>
        <taxon>Nematoda</taxon>
        <taxon>Chromadorea</taxon>
        <taxon>Rhabditida</taxon>
        <taxon>Tylenchina</taxon>
        <taxon>Cephalobomorpha</taxon>
        <taxon>Cephaloboidea</taxon>
        <taxon>Cephalobidae</taxon>
        <taxon>Acrobeloides</taxon>
    </lineage>
</organism>
<dbReference type="Gene3D" id="2.140.10.30">
    <property type="entry name" value="Dipeptidylpeptidase IV, N-terminal domain"/>
    <property type="match status" value="1"/>
</dbReference>
<accession>A0A914BVD4</accession>
<dbReference type="InterPro" id="IPR002469">
    <property type="entry name" value="Peptidase_S9B_N"/>
</dbReference>
<dbReference type="GO" id="GO:0008239">
    <property type="term" value="F:dipeptidyl-peptidase activity"/>
    <property type="evidence" value="ECO:0007669"/>
    <property type="project" value="TreeGrafter"/>
</dbReference>
<dbReference type="PANTHER" id="PTHR11731:SF193">
    <property type="entry name" value="DIPEPTIDYL PEPTIDASE 9"/>
    <property type="match status" value="1"/>
</dbReference>
<dbReference type="Pfam" id="PF00930">
    <property type="entry name" value="DPPIV_N"/>
    <property type="match status" value="1"/>
</dbReference>
<dbReference type="Proteomes" id="UP000887540">
    <property type="component" value="Unplaced"/>
</dbReference>
<dbReference type="AlphaFoldDB" id="A0A914BVD4"/>
<keyword evidence="3" id="KW-1185">Reference proteome</keyword>
<name>A0A914BVD4_9BILA</name>
<feature type="domain" description="Peptidase S9 prolyl oligopeptidase catalytic" evidence="1">
    <location>
        <begin position="625"/>
        <end position="820"/>
    </location>
</feature>
<dbReference type="WBParaSite" id="ACRNAN_Path_1095.g4182.t1">
    <property type="protein sequence ID" value="ACRNAN_Path_1095.g4182.t1"/>
    <property type="gene ID" value="ACRNAN_Path_1095.g4182"/>
</dbReference>
<dbReference type="Gene3D" id="3.40.50.1820">
    <property type="entry name" value="alpha/beta hydrolase"/>
    <property type="match status" value="1"/>
</dbReference>
<feature type="domain" description="Dipeptidylpeptidase IV N-terminal" evidence="2">
    <location>
        <begin position="164"/>
        <end position="477"/>
    </location>
</feature>
<dbReference type="SUPFAM" id="SSF53474">
    <property type="entry name" value="alpha/beta-Hydrolases"/>
    <property type="match status" value="1"/>
</dbReference>
<dbReference type="InterPro" id="IPR050278">
    <property type="entry name" value="Serine_Prot_S9B/DPPIV"/>
</dbReference>
<dbReference type="PANTHER" id="PTHR11731">
    <property type="entry name" value="PROTEASE FAMILY S9B,C DIPEPTIDYL-PEPTIDASE IV-RELATED"/>
    <property type="match status" value="1"/>
</dbReference>
<dbReference type="Pfam" id="PF00326">
    <property type="entry name" value="Peptidase_S9"/>
    <property type="match status" value="1"/>
</dbReference>
<reference evidence="4" key="1">
    <citation type="submission" date="2022-11" db="UniProtKB">
        <authorList>
            <consortium name="WormBaseParasite"/>
        </authorList>
    </citation>
    <scope>IDENTIFICATION</scope>
</reference>
<dbReference type="InterPro" id="IPR001375">
    <property type="entry name" value="Peptidase_S9_cat"/>
</dbReference>